<dbReference type="AlphaFoldDB" id="A0AAV5B7V7"/>
<reference evidence="7" key="1">
    <citation type="journal article" date="2022" name="Int. J. Syst. Evol. Microbiol.">
        <title>Granulimonas faecalis gen. nov., sp. nov., and Leptogranulimonas caecicola gen. nov., sp. nov., novel lactate-producing Atopobiaceae bacteria isolated from mouse intestines, and an emended description of the family Atopobiaceae.</title>
        <authorList>
            <person name="Morinaga K."/>
            <person name="Kusada H."/>
            <person name="Sakamoto S."/>
            <person name="Murakami T."/>
            <person name="Toyoda A."/>
            <person name="Mori H."/>
            <person name="Meng X.Y."/>
            <person name="Takashino M."/>
            <person name="Murotomi K."/>
            <person name="Tamaki H."/>
        </authorList>
    </citation>
    <scope>NUCLEOTIDE SEQUENCE</scope>
    <source>
        <strain evidence="7">OPF53</strain>
    </source>
</reference>
<evidence type="ECO:0000259" key="6">
    <source>
        <dbReference type="Pfam" id="PF17768"/>
    </source>
</evidence>
<evidence type="ECO:0000256" key="4">
    <source>
        <dbReference type="ARBA" id="ARBA00022839"/>
    </source>
</evidence>
<keyword evidence="8" id="KW-1185">Reference proteome</keyword>
<gene>
    <name evidence="7" type="ORF">ATOP_19360</name>
</gene>
<sequence>MAMDNALVKSFILRRGYDRDFLSRLDAVDGSRMIAGLDRCSALIASAVRTRSEIGVFCDFDTDGISSLLVICSSLAAMGADFVPWFADPSAGYGLRPQDVRAMKEAHPGIRVLLTADVGISADEAVKEAGRLGIMTVVTDHHQKDSPDRPATAWADPSLPEDPYPYTVCGAHVAADLMGRVADDLCVTDGVRRKVRLSRKIAGIGARGDVMPCSGPSRADSRDAVALCKFLLMSEDADLDDGGLWGRVMLGLRTLLLHVTQLEADGSPRRYPKAPQDFSETDIDMVLSPMLNSMRRTGNDLASIRDLVWAGDAEGRAEAAARIAAMNEERKERVAAAMEALVAQDQPMAPLVYVDREGACEGSFVGLVANKLMGESGSPCLVLIERQDGTLSGSGRAPGGRDLRSRLVAQSILAQGHGPAFGVSMEPGRLDDAWRVVAAIAEEVEAERDDDPFCAIDVLIAPGDDGISPYVPGSDVLWHVDDLVTACRRMAPFGPGFERPVAAVVFTVDGTERLSLMGSEKEHAKWALSDGTQAILWRGAEQASGVREGQTVAVVGECAVNRFRGRSCAQVSGEVLLLDDDARSLVDAFRSL</sequence>
<dbReference type="Gene3D" id="3.10.310.30">
    <property type="match status" value="1"/>
</dbReference>
<dbReference type="Pfam" id="PF01368">
    <property type="entry name" value="DHH"/>
    <property type="match status" value="1"/>
</dbReference>
<dbReference type="GO" id="GO:0004527">
    <property type="term" value="F:exonuclease activity"/>
    <property type="evidence" value="ECO:0007669"/>
    <property type="project" value="UniProtKB-KW"/>
</dbReference>
<evidence type="ECO:0000256" key="1">
    <source>
        <dbReference type="ARBA" id="ARBA00005915"/>
    </source>
</evidence>
<keyword evidence="2" id="KW-0540">Nuclease</keyword>
<comment type="similarity">
    <text evidence="1">Belongs to the RecJ family.</text>
</comment>
<evidence type="ECO:0008006" key="9">
    <source>
        <dbReference type="Google" id="ProtNLM"/>
    </source>
</evidence>
<evidence type="ECO:0000256" key="3">
    <source>
        <dbReference type="ARBA" id="ARBA00022801"/>
    </source>
</evidence>
<dbReference type="PANTHER" id="PTHR30255">
    <property type="entry name" value="SINGLE-STRANDED-DNA-SPECIFIC EXONUCLEASE RECJ"/>
    <property type="match status" value="1"/>
</dbReference>
<accession>A0AAV5B7V7</accession>
<keyword evidence="3" id="KW-0378">Hydrolase</keyword>
<dbReference type="Gene3D" id="3.90.1640.30">
    <property type="match status" value="1"/>
</dbReference>
<evidence type="ECO:0000259" key="5">
    <source>
        <dbReference type="Pfam" id="PF01368"/>
    </source>
</evidence>
<dbReference type="RefSeq" id="WP_135978608.1">
    <property type="nucleotide sequence ID" value="NZ_BQKC01000002.1"/>
</dbReference>
<name>A0AAV5B7V7_9ACTN</name>
<evidence type="ECO:0000313" key="8">
    <source>
        <dbReference type="Proteomes" id="UP001055025"/>
    </source>
</evidence>
<evidence type="ECO:0000313" key="7">
    <source>
        <dbReference type="EMBL" id="GJM56281.1"/>
    </source>
</evidence>
<dbReference type="PANTHER" id="PTHR30255:SF2">
    <property type="entry name" value="SINGLE-STRANDED-DNA-SPECIFIC EXONUCLEASE RECJ"/>
    <property type="match status" value="1"/>
</dbReference>
<dbReference type="InterPro" id="IPR001667">
    <property type="entry name" value="DDH_dom"/>
</dbReference>
<protein>
    <recommendedName>
        <fullName evidence="9">Single-stranded-DNA-specific exonuclease RecJ</fullName>
    </recommendedName>
</protein>
<evidence type="ECO:0000256" key="2">
    <source>
        <dbReference type="ARBA" id="ARBA00022722"/>
    </source>
</evidence>
<organism evidence="7 8">
    <name type="scientific">Granulimonas faecalis</name>
    <dbReference type="NCBI Taxonomy" id="2894155"/>
    <lineage>
        <taxon>Bacteria</taxon>
        <taxon>Bacillati</taxon>
        <taxon>Actinomycetota</taxon>
        <taxon>Coriobacteriia</taxon>
        <taxon>Coriobacteriales</taxon>
        <taxon>Kribbibacteriaceae</taxon>
        <taxon>Granulimonas</taxon>
    </lineage>
</organism>
<dbReference type="InterPro" id="IPR051673">
    <property type="entry name" value="SSDNA_exonuclease_RecJ"/>
</dbReference>
<feature type="domain" description="RecJ OB" evidence="6">
    <location>
        <begin position="482"/>
        <end position="571"/>
    </location>
</feature>
<proteinExistence type="inferred from homology"/>
<comment type="caution">
    <text evidence="7">The sequence shown here is derived from an EMBL/GenBank/DDBJ whole genome shotgun (WGS) entry which is preliminary data.</text>
</comment>
<dbReference type="SUPFAM" id="SSF64182">
    <property type="entry name" value="DHH phosphoesterases"/>
    <property type="match status" value="1"/>
</dbReference>
<feature type="domain" description="DDH" evidence="5">
    <location>
        <begin position="54"/>
        <end position="182"/>
    </location>
</feature>
<dbReference type="Proteomes" id="UP001055025">
    <property type="component" value="Unassembled WGS sequence"/>
</dbReference>
<dbReference type="EMBL" id="BQKC01000002">
    <property type="protein sequence ID" value="GJM56281.1"/>
    <property type="molecule type" value="Genomic_DNA"/>
</dbReference>
<keyword evidence="4" id="KW-0269">Exonuclease</keyword>
<dbReference type="InterPro" id="IPR041122">
    <property type="entry name" value="RecJ_OB"/>
</dbReference>
<dbReference type="Pfam" id="PF17768">
    <property type="entry name" value="RecJ_OB"/>
    <property type="match status" value="1"/>
</dbReference>
<dbReference type="Gene3D" id="2.40.50.460">
    <property type="match status" value="1"/>
</dbReference>
<dbReference type="InterPro" id="IPR038763">
    <property type="entry name" value="DHH_sf"/>
</dbReference>